<evidence type="ECO:0000313" key="4">
    <source>
        <dbReference type="Proteomes" id="UP000267464"/>
    </source>
</evidence>
<feature type="domain" description="DUF4401" evidence="2">
    <location>
        <begin position="33"/>
        <end position="362"/>
    </location>
</feature>
<evidence type="ECO:0000259" key="2">
    <source>
        <dbReference type="Pfam" id="PF14351"/>
    </source>
</evidence>
<dbReference type="Proteomes" id="UP000267464">
    <property type="component" value="Unassembled WGS sequence"/>
</dbReference>
<comment type="caution">
    <text evidence="3">The sequence shown here is derived from an EMBL/GenBank/DDBJ whole genome shotgun (WGS) entry which is preliminary data.</text>
</comment>
<dbReference type="InterPro" id="IPR025833">
    <property type="entry name" value="GDYXXLXY"/>
</dbReference>
<dbReference type="Pfam" id="PF14345">
    <property type="entry name" value="GDYXXLXY"/>
    <property type="match status" value="1"/>
</dbReference>
<dbReference type="InterPro" id="IPR025513">
    <property type="entry name" value="DUF4401"/>
</dbReference>
<feature type="transmembrane region" description="Helical" evidence="1">
    <location>
        <begin position="119"/>
        <end position="136"/>
    </location>
</feature>
<protein>
    <submittedName>
        <fullName evidence="3">DUF4401 domain-containing protein</fullName>
    </submittedName>
</protein>
<feature type="transmembrane region" description="Helical" evidence="1">
    <location>
        <begin position="66"/>
        <end position="84"/>
    </location>
</feature>
<feature type="transmembrane region" description="Helical" evidence="1">
    <location>
        <begin position="255"/>
        <end position="273"/>
    </location>
</feature>
<feature type="transmembrane region" description="Helical" evidence="1">
    <location>
        <begin position="384"/>
        <end position="405"/>
    </location>
</feature>
<evidence type="ECO:0000313" key="3">
    <source>
        <dbReference type="EMBL" id="RQP25096.1"/>
    </source>
</evidence>
<dbReference type="Pfam" id="PF14351">
    <property type="entry name" value="DUF4401"/>
    <property type="match status" value="1"/>
</dbReference>
<feature type="transmembrane region" description="Helical" evidence="1">
    <location>
        <begin position="205"/>
        <end position="235"/>
    </location>
</feature>
<name>A0A3N7HUV0_9BURK</name>
<feature type="transmembrane region" description="Helical" evidence="1">
    <location>
        <begin position="96"/>
        <end position="113"/>
    </location>
</feature>
<reference evidence="3 4" key="2">
    <citation type="submission" date="2018-12" db="EMBL/GenBank/DDBJ databases">
        <title>Rhizobacter gummiphilus sp. nov., a rubber-degrading bacterium isolated from the soil of a botanical garden in Japan.</title>
        <authorList>
            <person name="Shunsuke S.S."/>
        </authorList>
    </citation>
    <scope>NUCLEOTIDE SEQUENCE [LARGE SCALE GENOMIC DNA]</scope>
    <source>
        <strain evidence="3 4">S-16</strain>
    </source>
</reference>
<accession>A0A3N7HUV0</accession>
<keyword evidence="1" id="KW-1133">Transmembrane helix</keyword>
<reference evidence="3 4" key="1">
    <citation type="submission" date="2018-08" db="EMBL/GenBank/DDBJ databases">
        <authorList>
            <person name="Khan S.A."/>
            <person name="Jeon C.O."/>
            <person name="Chun B.H."/>
            <person name="Jeong S.E."/>
        </authorList>
    </citation>
    <scope>NUCLEOTIDE SEQUENCE [LARGE SCALE GENOMIC DNA]</scope>
    <source>
        <strain evidence="3 4">S-16</strain>
    </source>
</reference>
<dbReference type="OrthoDB" id="4868247at2"/>
<keyword evidence="4" id="KW-1185">Reference proteome</keyword>
<keyword evidence="1" id="KW-0812">Transmembrane</keyword>
<sequence length="543" mass="57295">MNAKVRLNEAIEAAKSEGVLPAEAEALAQDSRPWPVVLLTALGAWLAAIPLTIVVGIAVMPRNHETAGLFVVGLLVLAGAIAVLRSRTIPLFVEQLAVPGLIVGGSCIAFTIFDGMHWKGGAGLVGVLCIVVAVLIPRAWLRVLLSGGAAALLAIATVDESWSHRDGIANDFWWAWHAIGLAAGLAAFVQSQLGTEGRSARMAIALDAMVAGVLIAMLAALCWWSGMAFLFGGALQIHGDGLDAASNHVQATDLALLQAISAALAIAAAAWVARQWPTARKPWTAGVAAVLVLLAWFMPSLGAVLLALALCVTARRWMLASTAGVAFAWILSSFYYALTWPLATKAWVLVACGALLAALAWLASGRSLPASAPGVQALQSMPRHVSGGIALTLLATLVVANVGIWQKEQIARSARTIYVELAPRDPRSLMQGDFMSLNFRLPMPVQDAVRDLGDGAKPQVIAKVDAQGVATLVRMEDGSPHAADELPITLAYKDGRWIFVTDAWFFKEGEAERYAPARFGEFKVGADGKAILVGMRGVDLKPL</sequence>
<feature type="transmembrane region" description="Helical" evidence="1">
    <location>
        <begin position="143"/>
        <end position="162"/>
    </location>
</feature>
<organism evidence="3 4">
    <name type="scientific">Piscinibacter terrae</name>
    <dbReference type="NCBI Taxonomy" id="2496871"/>
    <lineage>
        <taxon>Bacteria</taxon>
        <taxon>Pseudomonadati</taxon>
        <taxon>Pseudomonadota</taxon>
        <taxon>Betaproteobacteria</taxon>
        <taxon>Burkholderiales</taxon>
        <taxon>Sphaerotilaceae</taxon>
        <taxon>Piscinibacter</taxon>
    </lineage>
</organism>
<dbReference type="EMBL" id="QUSW01000002">
    <property type="protein sequence ID" value="RQP25096.1"/>
    <property type="molecule type" value="Genomic_DNA"/>
</dbReference>
<feature type="transmembrane region" description="Helical" evidence="1">
    <location>
        <begin position="316"/>
        <end position="339"/>
    </location>
</feature>
<feature type="transmembrane region" description="Helical" evidence="1">
    <location>
        <begin position="346"/>
        <end position="364"/>
    </location>
</feature>
<keyword evidence="1" id="KW-0472">Membrane</keyword>
<proteinExistence type="predicted"/>
<feature type="transmembrane region" description="Helical" evidence="1">
    <location>
        <begin position="36"/>
        <end position="60"/>
    </location>
</feature>
<feature type="transmembrane region" description="Helical" evidence="1">
    <location>
        <begin position="285"/>
        <end position="310"/>
    </location>
</feature>
<dbReference type="RefSeq" id="WP_124540004.1">
    <property type="nucleotide sequence ID" value="NZ_QUSW01000002.1"/>
</dbReference>
<dbReference type="AlphaFoldDB" id="A0A3N7HUV0"/>
<gene>
    <name evidence="3" type="ORF">DZC73_09600</name>
</gene>
<evidence type="ECO:0000256" key="1">
    <source>
        <dbReference type="SAM" id="Phobius"/>
    </source>
</evidence>
<feature type="transmembrane region" description="Helical" evidence="1">
    <location>
        <begin position="174"/>
        <end position="193"/>
    </location>
</feature>